<name>A0AAD3HC47_9STRA</name>
<dbReference type="GO" id="GO:0000175">
    <property type="term" value="F:3'-5'-RNA exonuclease activity"/>
    <property type="evidence" value="ECO:0007669"/>
    <property type="project" value="TreeGrafter"/>
</dbReference>
<feature type="domain" description="Endonuclease/exonuclease/phosphatase" evidence="1">
    <location>
        <begin position="357"/>
        <end position="483"/>
    </location>
</feature>
<dbReference type="Pfam" id="PF03372">
    <property type="entry name" value="Exo_endo_phos"/>
    <property type="match status" value="1"/>
</dbReference>
<dbReference type="SUPFAM" id="SSF56219">
    <property type="entry name" value="DNase I-like"/>
    <property type="match status" value="1"/>
</dbReference>
<organism evidence="2 3">
    <name type="scientific">Chaetoceros tenuissimus</name>
    <dbReference type="NCBI Taxonomy" id="426638"/>
    <lineage>
        <taxon>Eukaryota</taxon>
        <taxon>Sar</taxon>
        <taxon>Stramenopiles</taxon>
        <taxon>Ochrophyta</taxon>
        <taxon>Bacillariophyta</taxon>
        <taxon>Coscinodiscophyceae</taxon>
        <taxon>Chaetocerotophycidae</taxon>
        <taxon>Chaetocerotales</taxon>
        <taxon>Chaetocerotaceae</taxon>
        <taxon>Chaetoceros</taxon>
    </lineage>
</organism>
<protein>
    <submittedName>
        <fullName evidence="2">DNase I-like protein</fullName>
    </submittedName>
</protein>
<keyword evidence="3" id="KW-1185">Reference proteome</keyword>
<gene>
    <name evidence="2" type="ORF">CTEN210_14169</name>
</gene>
<dbReference type="PANTHER" id="PTHR12121">
    <property type="entry name" value="CARBON CATABOLITE REPRESSOR PROTEIN 4"/>
    <property type="match status" value="1"/>
</dbReference>
<accession>A0AAD3HC47</accession>
<dbReference type="InterPro" id="IPR036691">
    <property type="entry name" value="Endo/exonu/phosph_ase_sf"/>
</dbReference>
<dbReference type="InterPro" id="IPR050410">
    <property type="entry name" value="CCR4/nocturin_mRNA_transcr"/>
</dbReference>
<dbReference type="Gene3D" id="3.60.10.10">
    <property type="entry name" value="Endonuclease/exonuclease/phosphatase"/>
    <property type="match status" value="1"/>
</dbReference>
<evidence type="ECO:0000313" key="2">
    <source>
        <dbReference type="EMBL" id="GFH57693.1"/>
    </source>
</evidence>
<dbReference type="AlphaFoldDB" id="A0AAD3HC47"/>
<comment type="caution">
    <text evidence="2">The sequence shown here is derived from an EMBL/GenBank/DDBJ whole genome shotgun (WGS) entry which is preliminary data.</text>
</comment>
<reference evidence="2 3" key="1">
    <citation type="journal article" date="2021" name="Sci. Rep.">
        <title>The genome of the diatom Chaetoceros tenuissimus carries an ancient integrated fragment of an extant virus.</title>
        <authorList>
            <person name="Hongo Y."/>
            <person name="Kimura K."/>
            <person name="Takaki Y."/>
            <person name="Yoshida Y."/>
            <person name="Baba S."/>
            <person name="Kobayashi G."/>
            <person name="Nagasaki K."/>
            <person name="Hano T."/>
            <person name="Tomaru Y."/>
        </authorList>
    </citation>
    <scope>NUCLEOTIDE SEQUENCE [LARGE SCALE GENOMIC DNA]</scope>
    <source>
        <strain evidence="2 3">NIES-3715</strain>
    </source>
</reference>
<sequence>MSPIWITAACGFVTLQTDASEEAKEREREEKPKKCSTHCTLRLIYFSQSRAKQFWSNMQTKRLIVSCTVLATSTFKSFAFTAPIAAKDIVTTLKHPTTVQISSNRCFSTNLHSSNLNIATNMSEEAELSSPKVRVVSYNILSSELADPEFFTKCKPENLKAANRLPKILDKLEEEIKKHESGDECSPVVFCLQEVSHEWATSLHVFFAEKGYHMVTGLYGKKFNGYMGIATAYPTKHFETVKVDLVRLSEKKQGGWPRKPKTPEPSKLRKYIFDPIYNPMKAAYRYYRPKKRVDDAWDVSQWRFNQFIAVKLKHRIVDEQGNNKSTPFWLGNYHMPCAFRTPAVMNIHSDLVGCRIQKLAKEEDGNIPFILAGDFNILPDSPHYQLLRTGELDEKDETYPDEKHNVMWKPSLKGMRSAYVDMTGEEPEYTNAAHNGALNNDSFIGTLDYIFLSDEWKVKEILETPKRESLEGVYPDDEQPSDHLMIAATLEM</sequence>
<dbReference type="EMBL" id="BLLK01000058">
    <property type="protein sequence ID" value="GFH57693.1"/>
    <property type="molecule type" value="Genomic_DNA"/>
</dbReference>
<dbReference type="PANTHER" id="PTHR12121:SF101">
    <property type="entry name" value="ENDONUCLEASE_EXONUCLEASE_PHOSPHATASE DOMAIN-CONTAINING PROTEIN"/>
    <property type="match status" value="1"/>
</dbReference>
<proteinExistence type="predicted"/>
<dbReference type="InterPro" id="IPR005135">
    <property type="entry name" value="Endo/exonuclease/phosphatase"/>
</dbReference>
<evidence type="ECO:0000259" key="1">
    <source>
        <dbReference type="Pfam" id="PF03372"/>
    </source>
</evidence>
<dbReference type="Proteomes" id="UP001054902">
    <property type="component" value="Unassembled WGS sequence"/>
</dbReference>
<evidence type="ECO:0000313" key="3">
    <source>
        <dbReference type="Proteomes" id="UP001054902"/>
    </source>
</evidence>